<dbReference type="EMBL" id="BORW01000025">
    <property type="protein sequence ID" value="GIO69036.1"/>
    <property type="molecule type" value="Genomic_DNA"/>
</dbReference>
<dbReference type="Proteomes" id="UP000680638">
    <property type="component" value="Unassembled WGS sequence"/>
</dbReference>
<sequence length="88" mass="9895">MEQADQAAAPQAFPRPFRRVQDETVQRVRRYVANRGKGVDSHAARCSFTPQHAAGFIWQSGNKVFGDLPSARGIEPDFPPDRMRICQP</sequence>
<evidence type="ECO:0000256" key="1">
    <source>
        <dbReference type="SAM" id="MobiDB-lite"/>
    </source>
</evidence>
<evidence type="ECO:0000313" key="3">
    <source>
        <dbReference type="Proteomes" id="UP000680638"/>
    </source>
</evidence>
<accession>A0ABQ4M0H9</accession>
<comment type="caution">
    <text evidence="2">The sequence shown here is derived from an EMBL/GenBank/DDBJ whole genome shotgun (WGS) entry which is preliminary data.</text>
</comment>
<feature type="region of interest" description="Disordered" evidence="1">
    <location>
        <begin position="1"/>
        <end position="20"/>
    </location>
</feature>
<reference evidence="2 3" key="1">
    <citation type="submission" date="2021-03" db="EMBL/GenBank/DDBJ databases">
        <title>Antimicrobial resistance genes in bacteria isolated from Japanese honey, and their potential for conferring macrolide and lincosamide resistance in the American foulbrood pathogen Paenibacillus larvae.</title>
        <authorList>
            <person name="Okamoto M."/>
            <person name="Kumagai M."/>
            <person name="Kanamori H."/>
            <person name="Takamatsu D."/>
        </authorList>
    </citation>
    <scope>NUCLEOTIDE SEQUENCE [LARGE SCALE GENOMIC DNA]</scope>
    <source>
        <strain evidence="2 3">J21TS3</strain>
    </source>
</reference>
<organism evidence="2 3">
    <name type="scientific">Paenibacillus cookii</name>
    <dbReference type="NCBI Taxonomy" id="157839"/>
    <lineage>
        <taxon>Bacteria</taxon>
        <taxon>Bacillati</taxon>
        <taxon>Bacillota</taxon>
        <taxon>Bacilli</taxon>
        <taxon>Bacillales</taxon>
        <taxon>Paenibacillaceae</taxon>
        <taxon>Paenibacillus</taxon>
    </lineage>
</organism>
<feature type="compositionally biased region" description="Low complexity" evidence="1">
    <location>
        <begin position="1"/>
        <end position="15"/>
    </location>
</feature>
<proteinExistence type="predicted"/>
<protein>
    <submittedName>
        <fullName evidence="2">Uncharacterized protein</fullName>
    </submittedName>
</protein>
<gene>
    <name evidence="2" type="ORF">J21TS3_38570</name>
</gene>
<keyword evidence="3" id="KW-1185">Reference proteome</keyword>
<name>A0ABQ4M0H9_9BACL</name>
<evidence type="ECO:0000313" key="2">
    <source>
        <dbReference type="EMBL" id="GIO69036.1"/>
    </source>
</evidence>